<feature type="chain" id="PRO_5038471430" evidence="2">
    <location>
        <begin position="27"/>
        <end position="340"/>
    </location>
</feature>
<dbReference type="NCBIfam" id="TIGR02595">
    <property type="entry name" value="PEP_CTERM"/>
    <property type="match status" value="1"/>
</dbReference>
<dbReference type="InterPro" id="IPR036514">
    <property type="entry name" value="SGNH_hydro_sf"/>
</dbReference>
<dbReference type="PANTHER" id="PTHR45648">
    <property type="entry name" value="GDSL LIPASE/ACYLHYDROLASE FAMILY PROTEIN (AFU_ORTHOLOGUE AFUA_4G14700)"/>
    <property type="match status" value="1"/>
</dbReference>
<dbReference type="InterPro" id="IPR013424">
    <property type="entry name" value="Ice-binding_C"/>
</dbReference>
<keyword evidence="1" id="KW-0378">Hydrolase</keyword>
<evidence type="ECO:0000256" key="2">
    <source>
        <dbReference type="SAM" id="SignalP"/>
    </source>
</evidence>
<feature type="domain" description="Ice-binding protein C-terminal" evidence="3">
    <location>
        <begin position="316"/>
        <end position="338"/>
    </location>
</feature>
<dbReference type="CDD" id="cd01846">
    <property type="entry name" value="fatty_acyltransferase_like"/>
    <property type="match status" value="1"/>
</dbReference>
<feature type="signal peptide" evidence="2">
    <location>
        <begin position="1"/>
        <end position="26"/>
    </location>
</feature>
<dbReference type="Gene3D" id="3.40.50.1110">
    <property type="entry name" value="SGNH hydrolase"/>
    <property type="match status" value="1"/>
</dbReference>
<dbReference type="GO" id="GO:0016788">
    <property type="term" value="F:hydrolase activity, acting on ester bonds"/>
    <property type="evidence" value="ECO:0007669"/>
    <property type="project" value="InterPro"/>
</dbReference>
<sequence length="340" mass="34941">MSWNLRKLLAAISLASVSLLSGSAWASYSGLYVFGDSLADSGNNYLALGGQTTSVPITNPNDLIPTYPYANAGTYSNGPVWTQYLANSLGLALTPSLAGGTNYAFGGARTGPGVTPPSLTPFPPSMITQVNMAFGAAGAIAPSTALYVVEGGGNDARDVLLAALGGGLQAAAPLIGAYATNVASILATLSSKGADQFLVWNVPDIGKIPAIAGQGAQASNTASFLVALMNQALVQALSLLPADVTDGVHLFDAYGVFNDVVGNPGAYGFTDVSDPCAFFFYSQTCYGNPSGYLFWDGIHPTTQGYQLLARLALAEIPEPETLLLLAIGMIGIVVTRRKAA</sequence>
<evidence type="ECO:0000313" key="4">
    <source>
        <dbReference type="EMBL" id="MBK8889705.1"/>
    </source>
</evidence>
<proteinExistence type="predicted"/>
<accession>A0A9D7LKW8</accession>
<gene>
    <name evidence="4" type="ORF">IPN75_04575</name>
</gene>
<dbReference type="SUPFAM" id="SSF52266">
    <property type="entry name" value="SGNH hydrolase"/>
    <property type="match status" value="1"/>
</dbReference>
<dbReference type="Proteomes" id="UP000808146">
    <property type="component" value="Unassembled WGS sequence"/>
</dbReference>
<organism evidence="4 5">
    <name type="scientific">Candidatus Dechloromonas phosphorivorans</name>
    <dbReference type="NCBI Taxonomy" id="2899244"/>
    <lineage>
        <taxon>Bacteria</taxon>
        <taxon>Pseudomonadati</taxon>
        <taxon>Pseudomonadota</taxon>
        <taxon>Betaproteobacteria</taxon>
        <taxon>Rhodocyclales</taxon>
        <taxon>Azonexaceae</taxon>
        <taxon>Dechloromonas</taxon>
    </lineage>
</organism>
<comment type="caution">
    <text evidence="4">The sequence shown here is derived from an EMBL/GenBank/DDBJ whole genome shotgun (WGS) entry which is preliminary data.</text>
</comment>
<dbReference type="Pfam" id="PF07589">
    <property type="entry name" value="PEP-CTERM"/>
    <property type="match status" value="1"/>
</dbReference>
<reference evidence="4" key="1">
    <citation type="submission" date="2020-10" db="EMBL/GenBank/DDBJ databases">
        <title>Connecting structure to function with the recovery of over 1000 high-quality activated sludge metagenome-assembled genomes encoding full-length rRNA genes using long-read sequencing.</title>
        <authorList>
            <person name="Singleton C.M."/>
            <person name="Petriglieri F."/>
            <person name="Kristensen J.M."/>
            <person name="Kirkegaard R.H."/>
            <person name="Michaelsen T.Y."/>
            <person name="Andersen M.H."/>
            <person name="Karst S.M."/>
            <person name="Dueholm M.S."/>
            <person name="Nielsen P.H."/>
            <person name="Albertsen M."/>
        </authorList>
    </citation>
    <scope>NUCLEOTIDE SEQUENCE</scope>
    <source>
        <strain evidence="4">OdNE_18-Q3-R46-58_BAT3C.305</strain>
    </source>
</reference>
<dbReference type="PANTHER" id="PTHR45648:SF22">
    <property type="entry name" value="GDSL LIPASE_ACYLHYDROLASE FAMILY PROTEIN (AFU_ORTHOLOGUE AFUA_4G14700)"/>
    <property type="match status" value="1"/>
</dbReference>
<name>A0A9D7LKW8_9RHOO</name>
<evidence type="ECO:0000313" key="5">
    <source>
        <dbReference type="Proteomes" id="UP000808146"/>
    </source>
</evidence>
<dbReference type="EMBL" id="JADKBR010000003">
    <property type="protein sequence ID" value="MBK8889705.1"/>
    <property type="molecule type" value="Genomic_DNA"/>
</dbReference>
<keyword evidence="2" id="KW-0732">Signal</keyword>
<dbReference type="AlphaFoldDB" id="A0A9D7LKW8"/>
<dbReference type="InterPro" id="IPR051058">
    <property type="entry name" value="GDSL_Est/Lipase"/>
</dbReference>
<dbReference type="InterPro" id="IPR001087">
    <property type="entry name" value="GDSL"/>
</dbReference>
<evidence type="ECO:0000256" key="1">
    <source>
        <dbReference type="ARBA" id="ARBA00022801"/>
    </source>
</evidence>
<protein>
    <submittedName>
        <fullName evidence="4">PEP-CTERM sorting domain-containing protein</fullName>
    </submittedName>
</protein>
<evidence type="ECO:0000259" key="3">
    <source>
        <dbReference type="Pfam" id="PF07589"/>
    </source>
</evidence>
<dbReference type="Pfam" id="PF00657">
    <property type="entry name" value="Lipase_GDSL"/>
    <property type="match status" value="1"/>
</dbReference>